<reference evidence="2" key="1">
    <citation type="submission" date="2019-05" db="EMBL/GenBank/DDBJ databases">
        <title>Complete genome sequencing of Absiella argi strain JCM 30884.</title>
        <authorList>
            <person name="Sakamoto M."/>
            <person name="Murakami T."/>
            <person name="Mori H."/>
        </authorList>
    </citation>
    <scope>NUCLEOTIDE SEQUENCE [LARGE SCALE GENOMIC DNA]</scope>
    <source>
        <strain evidence="2">JCM 30884</strain>
    </source>
</reference>
<dbReference type="SFLD" id="SFLDG01144">
    <property type="entry name" value="C2.B.4:_PGP_Like"/>
    <property type="match status" value="1"/>
</dbReference>
<dbReference type="KEGG" id="aarg:Aargi30884_29390"/>
<dbReference type="GO" id="GO:0000287">
    <property type="term" value="F:magnesium ion binding"/>
    <property type="evidence" value="ECO:0007669"/>
    <property type="project" value="TreeGrafter"/>
</dbReference>
<dbReference type="Pfam" id="PF08282">
    <property type="entry name" value="Hydrolase_3"/>
    <property type="match status" value="1"/>
</dbReference>
<dbReference type="GO" id="GO:0016791">
    <property type="term" value="F:phosphatase activity"/>
    <property type="evidence" value="ECO:0007669"/>
    <property type="project" value="TreeGrafter"/>
</dbReference>
<dbReference type="RefSeq" id="WP_163052613.1">
    <property type="nucleotide sequence ID" value="NZ_AP019695.1"/>
</dbReference>
<dbReference type="InterPro" id="IPR000150">
    <property type="entry name" value="Cof"/>
</dbReference>
<dbReference type="CDD" id="cd07516">
    <property type="entry name" value="HAD_Pase"/>
    <property type="match status" value="1"/>
</dbReference>
<dbReference type="Proteomes" id="UP000464754">
    <property type="component" value="Chromosome"/>
</dbReference>
<dbReference type="InterPro" id="IPR023214">
    <property type="entry name" value="HAD_sf"/>
</dbReference>
<accession>A0A6N4TLA4</accession>
<keyword evidence="2" id="KW-1185">Reference proteome</keyword>
<name>A0A6N4TLA4_9FIRM</name>
<sequence>MDIKLIAMDMDGTLLKSNNQISEKTKEILLRVQKKGIRLALASGRSYCKLMEYAKELQMDIYGGYLIEVNGMAIYDVKEQKRHIRKRMPKEDAQHIFRYFQQFKVEIIGHLDDGMYDYNPKEILEEKKQYIAKHHLPKDIPYTGGAFEFVYDNRKGYPNIYYIESAQEITCDLNKVSITYHPEVMDKVSREAAKHFKDTYWVGRTTKKWLEIMMKDVTKASGLKELCDNLGISFDNVMAFGDGENDIEMLRECGIGIAMANALPKVKEAADAVTLSNEEDGIAQAILKYLFS</sequence>
<gene>
    <name evidence="1" type="ORF">Aargi30884_29390</name>
</gene>
<dbReference type="SFLD" id="SFLDG01140">
    <property type="entry name" value="C2.B:_Phosphomannomutase_and_P"/>
    <property type="match status" value="1"/>
</dbReference>
<dbReference type="GO" id="GO:0005829">
    <property type="term" value="C:cytosol"/>
    <property type="evidence" value="ECO:0007669"/>
    <property type="project" value="TreeGrafter"/>
</dbReference>
<evidence type="ECO:0000313" key="1">
    <source>
        <dbReference type="EMBL" id="BBK24036.1"/>
    </source>
</evidence>
<dbReference type="InterPro" id="IPR036412">
    <property type="entry name" value="HAD-like_sf"/>
</dbReference>
<organism evidence="1 2">
    <name type="scientific">Amedibacterium intestinale</name>
    <dbReference type="NCBI Taxonomy" id="2583452"/>
    <lineage>
        <taxon>Bacteria</taxon>
        <taxon>Bacillati</taxon>
        <taxon>Bacillota</taxon>
        <taxon>Erysipelotrichia</taxon>
        <taxon>Erysipelotrichales</taxon>
        <taxon>Erysipelotrichaceae</taxon>
        <taxon>Amedibacterium</taxon>
    </lineage>
</organism>
<dbReference type="NCBIfam" id="TIGR00099">
    <property type="entry name" value="Cof-subfamily"/>
    <property type="match status" value="1"/>
</dbReference>
<dbReference type="SFLD" id="SFLDS00003">
    <property type="entry name" value="Haloacid_Dehalogenase"/>
    <property type="match status" value="1"/>
</dbReference>
<dbReference type="Gene3D" id="3.40.50.1000">
    <property type="entry name" value="HAD superfamily/HAD-like"/>
    <property type="match status" value="1"/>
</dbReference>
<dbReference type="PANTHER" id="PTHR10000">
    <property type="entry name" value="PHOSPHOSERINE PHOSPHATASE"/>
    <property type="match status" value="1"/>
</dbReference>
<protein>
    <submittedName>
        <fullName evidence="1">Haloacid dehalogenase</fullName>
    </submittedName>
</protein>
<dbReference type="AlphaFoldDB" id="A0A6N4TLA4"/>
<dbReference type="PANTHER" id="PTHR10000:SF8">
    <property type="entry name" value="HAD SUPERFAMILY HYDROLASE-LIKE, TYPE 3"/>
    <property type="match status" value="1"/>
</dbReference>
<dbReference type="EMBL" id="AP019695">
    <property type="protein sequence ID" value="BBK24036.1"/>
    <property type="molecule type" value="Genomic_DNA"/>
</dbReference>
<dbReference type="NCBIfam" id="TIGR01484">
    <property type="entry name" value="HAD-SF-IIB"/>
    <property type="match status" value="1"/>
</dbReference>
<dbReference type="SUPFAM" id="SSF56784">
    <property type="entry name" value="HAD-like"/>
    <property type="match status" value="1"/>
</dbReference>
<dbReference type="InterPro" id="IPR006379">
    <property type="entry name" value="HAD-SF_hydro_IIB"/>
</dbReference>
<proteinExistence type="predicted"/>
<dbReference type="Gene3D" id="3.30.1240.10">
    <property type="match status" value="1"/>
</dbReference>
<evidence type="ECO:0000313" key="2">
    <source>
        <dbReference type="Proteomes" id="UP000464754"/>
    </source>
</evidence>